<evidence type="ECO:0000313" key="2">
    <source>
        <dbReference type="Proteomes" id="UP000179279"/>
    </source>
</evidence>
<sequence length="137" mass="15859">MNFPYVKLPGDTRGVLKPYIPIRYHYKGSFTKEFLTLIDSGADASHFTTQLADFFHIDWKRLPELKTFAANGEPFRRYVLDSSLVAEIGGHKLNIKPVNFSPDLAGAFPLILGQENFFDLCRITFERYKWNIDLKIR</sequence>
<protein>
    <recommendedName>
        <fullName evidence="3">Peptidase A2 domain-containing protein</fullName>
    </recommendedName>
</protein>
<organism evidence="1 2">
    <name type="scientific">Candidatus Woykebacteria bacterium RIFCSPLOWO2_01_FULL_41_12</name>
    <dbReference type="NCBI Taxonomy" id="1802604"/>
    <lineage>
        <taxon>Bacteria</taxon>
        <taxon>Candidatus Woykeibacteriota</taxon>
    </lineage>
</organism>
<comment type="caution">
    <text evidence="1">The sequence shown here is derived from an EMBL/GenBank/DDBJ whole genome shotgun (WGS) entry which is preliminary data.</text>
</comment>
<gene>
    <name evidence="1" type="ORF">A3A57_01200</name>
</gene>
<evidence type="ECO:0008006" key="3">
    <source>
        <dbReference type="Google" id="ProtNLM"/>
    </source>
</evidence>
<proteinExistence type="predicted"/>
<name>A0A1G1WY19_9BACT</name>
<evidence type="ECO:0000313" key="1">
    <source>
        <dbReference type="EMBL" id="OGY32604.1"/>
    </source>
</evidence>
<dbReference type="Proteomes" id="UP000179279">
    <property type="component" value="Unassembled WGS sequence"/>
</dbReference>
<dbReference type="AlphaFoldDB" id="A0A1G1WY19"/>
<accession>A0A1G1WY19</accession>
<dbReference type="EMBL" id="MHDA01000013">
    <property type="protein sequence ID" value="OGY32604.1"/>
    <property type="molecule type" value="Genomic_DNA"/>
</dbReference>
<reference evidence="1 2" key="1">
    <citation type="journal article" date="2016" name="Nat. Commun.">
        <title>Thousands of microbial genomes shed light on interconnected biogeochemical processes in an aquifer system.</title>
        <authorList>
            <person name="Anantharaman K."/>
            <person name="Brown C.T."/>
            <person name="Hug L.A."/>
            <person name="Sharon I."/>
            <person name="Castelle C.J."/>
            <person name="Probst A.J."/>
            <person name="Thomas B.C."/>
            <person name="Singh A."/>
            <person name="Wilkins M.J."/>
            <person name="Karaoz U."/>
            <person name="Brodie E.L."/>
            <person name="Williams K.H."/>
            <person name="Hubbard S.S."/>
            <person name="Banfield J.F."/>
        </authorList>
    </citation>
    <scope>NUCLEOTIDE SEQUENCE [LARGE SCALE GENOMIC DNA]</scope>
</reference>